<accession>A0A078MH69</accession>
<dbReference type="EMBL" id="LK391969">
    <property type="protein sequence ID" value="CEF26396.1"/>
    <property type="molecule type" value="Genomic_DNA"/>
</dbReference>
<evidence type="ECO:0000313" key="1">
    <source>
        <dbReference type="EMBL" id="CEA04046.1"/>
    </source>
</evidence>
<dbReference type="RefSeq" id="WP_090274516.1">
    <property type="nucleotide sequence ID" value="NZ_LK391969.1"/>
</dbReference>
<reference evidence="1" key="1">
    <citation type="submission" date="2014-07" db="EMBL/GenBank/DDBJ databases">
        <authorList>
            <person name="Urmite Genomes Urmite Genomes"/>
        </authorList>
    </citation>
    <scope>NUCLEOTIDE SEQUENCE</scope>
    <source>
        <strain evidence="1">12M76_air</strain>
    </source>
</reference>
<dbReference type="OrthoDB" id="6869338at2"/>
<dbReference type="EMBL" id="LM997413">
    <property type="protein sequence ID" value="CEA04046.1"/>
    <property type="molecule type" value="Genomic_DNA"/>
</dbReference>
<name>A0A078MH69_9PSED</name>
<gene>
    <name evidence="1" type="ORF">BN1049_01325</name>
</gene>
<dbReference type="PATRIC" id="fig|1461581.3.peg.1303"/>
<proteinExistence type="predicted"/>
<sequence length="182" mass="19997">MSEQVGLKVPVNAFSSMELPSLGKPVVVGEHSHLFWLCRVMWIALHAMKEERQVLPRALVERVHTHEKLDQLCLEYAQSSLRAEGAWAEIIRSAEALAAPSLPLRFKHRDRRIAALKLYVGKHASTIKADPVLTGLTALCDFDPDHFDSLVAMLAQHGLAVAEAALAASTGERYGIKGAERA</sequence>
<dbReference type="AlphaFoldDB" id="A0A078MH69"/>
<protein>
    <submittedName>
        <fullName evidence="1">Uncharacterized protein</fullName>
    </submittedName>
</protein>
<organism evidence="1">
    <name type="scientific">Pseudomonas saudimassiliensis</name>
    <dbReference type="NCBI Taxonomy" id="1461581"/>
    <lineage>
        <taxon>Bacteria</taxon>
        <taxon>Pseudomonadati</taxon>
        <taxon>Pseudomonadota</taxon>
        <taxon>Gammaproteobacteria</taxon>
        <taxon>Pseudomonadales</taxon>
        <taxon>Pseudomonadaceae</taxon>
        <taxon>Pseudomonas</taxon>
    </lineage>
</organism>